<organism evidence="3 4">
    <name type="scientific">Protopolystoma xenopodis</name>
    <dbReference type="NCBI Taxonomy" id="117903"/>
    <lineage>
        <taxon>Eukaryota</taxon>
        <taxon>Metazoa</taxon>
        <taxon>Spiralia</taxon>
        <taxon>Lophotrochozoa</taxon>
        <taxon>Platyhelminthes</taxon>
        <taxon>Monogenea</taxon>
        <taxon>Polyopisthocotylea</taxon>
        <taxon>Polystomatidea</taxon>
        <taxon>Polystomatidae</taxon>
        <taxon>Protopolystoma</taxon>
    </lineage>
</organism>
<keyword evidence="2" id="KW-0812">Transmembrane</keyword>
<name>A0A448XQ88_9PLAT</name>
<feature type="transmembrane region" description="Helical" evidence="2">
    <location>
        <begin position="36"/>
        <end position="60"/>
    </location>
</feature>
<comment type="caution">
    <text evidence="3">The sequence shown here is derived from an EMBL/GenBank/DDBJ whole genome shotgun (WGS) entry which is preliminary data.</text>
</comment>
<dbReference type="AlphaFoldDB" id="A0A448XQ88"/>
<keyword evidence="4" id="KW-1185">Reference proteome</keyword>
<sequence length="89" mass="10005">MASHHTCYSPRPPLFRSANPTRASNPDPSHDPLDPFLLFLVLPFHSVPVPVCISLQTLFLKALEARTLPSHRAERQDCDSHACRYQALT</sequence>
<dbReference type="EMBL" id="CAAALY010273448">
    <property type="protein sequence ID" value="VEL42259.1"/>
    <property type="molecule type" value="Genomic_DNA"/>
</dbReference>
<evidence type="ECO:0000313" key="4">
    <source>
        <dbReference type="Proteomes" id="UP000784294"/>
    </source>
</evidence>
<keyword evidence="2" id="KW-1133">Transmembrane helix</keyword>
<feature type="region of interest" description="Disordered" evidence="1">
    <location>
        <begin position="1"/>
        <end position="28"/>
    </location>
</feature>
<evidence type="ECO:0000313" key="3">
    <source>
        <dbReference type="EMBL" id="VEL42259.1"/>
    </source>
</evidence>
<proteinExistence type="predicted"/>
<gene>
    <name evidence="3" type="ORF">PXEA_LOCUS35699</name>
</gene>
<evidence type="ECO:0000256" key="2">
    <source>
        <dbReference type="SAM" id="Phobius"/>
    </source>
</evidence>
<keyword evidence="2" id="KW-0472">Membrane</keyword>
<accession>A0A448XQ88</accession>
<reference evidence="3" key="1">
    <citation type="submission" date="2018-11" db="EMBL/GenBank/DDBJ databases">
        <authorList>
            <consortium name="Pathogen Informatics"/>
        </authorList>
    </citation>
    <scope>NUCLEOTIDE SEQUENCE</scope>
</reference>
<evidence type="ECO:0000256" key="1">
    <source>
        <dbReference type="SAM" id="MobiDB-lite"/>
    </source>
</evidence>
<dbReference type="Proteomes" id="UP000784294">
    <property type="component" value="Unassembled WGS sequence"/>
</dbReference>
<protein>
    <submittedName>
        <fullName evidence="3">Uncharacterized protein</fullName>
    </submittedName>
</protein>